<feature type="domain" description="ABC transporter" evidence="5">
    <location>
        <begin position="31"/>
        <end position="120"/>
    </location>
</feature>
<dbReference type="Pfam" id="PF00005">
    <property type="entry name" value="ABC_tran"/>
    <property type="match status" value="1"/>
</dbReference>
<evidence type="ECO:0000256" key="1">
    <source>
        <dbReference type="ARBA" id="ARBA00005417"/>
    </source>
</evidence>
<dbReference type="AlphaFoldDB" id="A0A0F8WMY2"/>
<keyword evidence="4" id="KW-0067">ATP-binding</keyword>
<dbReference type="GO" id="GO:0016887">
    <property type="term" value="F:ATP hydrolysis activity"/>
    <property type="evidence" value="ECO:0007669"/>
    <property type="project" value="InterPro"/>
</dbReference>
<reference evidence="6" key="1">
    <citation type="journal article" date="2015" name="Nature">
        <title>Complex archaea that bridge the gap between prokaryotes and eukaryotes.</title>
        <authorList>
            <person name="Spang A."/>
            <person name="Saw J.H."/>
            <person name="Jorgensen S.L."/>
            <person name="Zaremba-Niedzwiedzka K."/>
            <person name="Martijn J."/>
            <person name="Lind A.E."/>
            <person name="van Eijk R."/>
            <person name="Schleper C."/>
            <person name="Guy L."/>
            <person name="Ettema T.J."/>
        </authorList>
    </citation>
    <scope>NUCLEOTIDE SEQUENCE</scope>
</reference>
<evidence type="ECO:0000256" key="4">
    <source>
        <dbReference type="ARBA" id="ARBA00022840"/>
    </source>
</evidence>
<keyword evidence="2" id="KW-0813">Transport</keyword>
<keyword evidence="3" id="KW-0547">Nucleotide-binding</keyword>
<evidence type="ECO:0000256" key="2">
    <source>
        <dbReference type="ARBA" id="ARBA00022448"/>
    </source>
</evidence>
<dbReference type="GO" id="GO:0005524">
    <property type="term" value="F:ATP binding"/>
    <property type="evidence" value="ECO:0007669"/>
    <property type="project" value="UniProtKB-KW"/>
</dbReference>
<feature type="non-terminal residue" evidence="6">
    <location>
        <position position="129"/>
    </location>
</feature>
<dbReference type="EMBL" id="LAZR01068447">
    <property type="protein sequence ID" value="KKK49620.1"/>
    <property type="molecule type" value="Genomic_DNA"/>
</dbReference>
<dbReference type="InterPro" id="IPR003439">
    <property type="entry name" value="ABC_transporter-like_ATP-bd"/>
</dbReference>
<evidence type="ECO:0000313" key="6">
    <source>
        <dbReference type="EMBL" id="KKK49620.1"/>
    </source>
</evidence>
<sequence>MDRFVDIKNLVKLFYDGGFLHRKRVATRAVDGVSFTITRDTIFGLVGESGCGKTSLARSVLYLDPPTAGEVWFDGTLLGRLSGKGMRSFRKRMQIVFQDPNSALDPKMRIQDNLAEGLINRRFSADERT</sequence>
<comment type="similarity">
    <text evidence="1">Belongs to the ABC transporter superfamily.</text>
</comment>
<dbReference type="Gene3D" id="3.40.50.300">
    <property type="entry name" value="P-loop containing nucleotide triphosphate hydrolases"/>
    <property type="match status" value="1"/>
</dbReference>
<protein>
    <recommendedName>
        <fullName evidence="5">ABC transporter domain-containing protein</fullName>
    </recommendedName>
</protein>
<evidence type="ECO:0000256" key="3">
    <source>
        <dbReference type="ARBA" id="ARBA00022741"/>
    </source>
</evidence>
<name>A0A0F8WMY2_9ZZZZ</name>
<accession>A0A0F8WMY2</accession>
<dbReference type="SUPFAM" id="SSF52540">
    <property type="entry name" value="P-loop containing nucleoside triphosphate hydrolases"/>
    <property type="match status" value="1"/>
</dbReference>
<dbReference type="InterPro" id="IPR050319">
    <property type="entry name" value="ABC_transp_ATP-bind"/>
</dbReference>
<dbReference type="PANTHER" id="PTHR43776:SF7">
    <property type="entry name" value="D,D-DIPEPTIDE TRANSPORT ATP-BINDING PROTEIN DDPF-RELATED"/>
    <property type="match status" value="1"/>
</dbReference>
<dbReference type="PANTHER" id="PTHR43776">
    <property type="entry name" value="TRANSPORT ATP-BINDING PROTEIN"/>
    <property type="match status" value="1"/>
</dbReference>
<proteinExistence type="inferred from homology"/>
<gene>
    <name evidence="6" type="ORF">LCGC14_3133240</name>
</gene>
<evidence type="ECO:0000259" key="5">
    <source>
        <dbReference type="Pfam" id="PF00005"/>
    </source>
</evidence>
<comment type="caution">
    <text evidence="6">The sequence shown here is derived from an EMBL/GenBank/DDBJ whole genome shotgun (WGS) entry which is preliminary data.</text>
</comment>
<organism evidence="6">
    <name type="scientific">marine sediment metagenome</name>
    <dbReference type="NCBI Taxonomy" id="412755"/>
    <lineage>
        <taxon>unclassified sequences</taxon>
        <taxon>metagenomes</taxon>
        <taxon>ecological metagenomes</taxon>
    </lineage>
</organism>
<dbReference type="InterPro" id="IPR027417">
    <property type="entry name" value="P-loop_NTPase"/>
</dbReference>